<accession>A0A5C5U5N3</accession>
<keyword evidence="2" id="KW-1185">Reference proteome</keyword>
<evidence type="ECO:0000313" key="2">
    <source>
        <dbReference type="Proteomes" id="UP000315949"/>
    </source>
</evidence>
<dbReference type="AlphaFoldDB" id="A0A5C5U5N3"/>
<gene>
    <name evidence="1" type="ORF">FQY79_00490</name>
</gene>
<dbReference type="Proteomes" id="UP000315949">
    <property type="component" value="Unassembled WGS sequence"/>
</dbReference>
<organism evidence="1 2">
    <name type="scientific">Luteimonas wenzhouensis</name>
    <dbReference type="NCBI Taxonomy" id="2599615"/>
    <lineage>
        <taxon>Bacteria</taxon>
        <taxon>Pseudomonadati</taxon>
        <taxon>Pseudomonadota</taxon>
        <taxon>Gammaproteobacteria</taxon>
        <taxon>Lysobacterales</taxon>
        <taxon>Lysobacteraceae</taxon>
        <taxon>Luteimonas</taxon>
    </lineage>
</organism>
<reference evidence="1 2" key="1">
    <citation type="submission" date="2019-07" db="EMBL/GenBank/DDBJ databases">
        <title>Luteimonas sp. YD-1 nov., isolated from acidic soil.</title>
        <authorList>
            <person name="Zhou J."/>
        </authorList>
    </citation>
    <scope>NUCLEOTIDE SEQUENCE [LARGE SCALE GENOMIC DNA]</scope>
    <source>
        <strain evidence="1 2">YD-1</strain>
    </source>
</reference>
<dbReference type="RefSeq" id="WP_146309754.1">
    <property type="nucleotide sequence ID" value="NZ_VOHE01000001.1"/>
</dbReference>
<sequence length="66" mass="7769">MRFGPVARLSPAEYARFQRLVRMAARKRARVERPEVEGETFRLLRNGEVLAESEHMDLIQRVLMDL</sequence>
<name>A0A5C5U5N3_9GAMM</name>
<proteinExistence type="predicted"/>
<comment type="caution">
    <text evidence="1">The sequence shown here is derived from an EMBL/GenBank/DDBJ whole genome shotgun (WGS) entry which is preliminary data.</text>
</comment>
<evidence type="ECO:0000313" key="1">
    <source>
        <dbReference type="EMBL" id="TWT21651.1"/>
    </source>
</evidence>
<protein>
    <submittedName>
        <fullName evidence="1">Uncharacterized protein</fullName>
    </submittedName>
</protein>
<dbReference type="EMBL" id="VOHE01000001">
    <property type="protein sequence ID" value="TWT21651.1"/>
    <property type="molecule type" value="Genomic_DNA"/>
</dbReference>